<evidence type="ECO:0000313" key="2">
    <source>
        <dbReference type="Proteomes" id="UP000789342"/>
    </source>
</evidence>
<dbReference type="EMBL" id="CAJVPV010013349">
    <property type="protein sequence ID" value="CAG8677035.1"/>
    <property type="molecule type" value="Genomic_DNA"/>
</dbReference>
<dbReference type="AlphaFoldDB" id="A0A9N9ELY3"/>
<evidence type="ECO:0000313" key="1">
    <source>
        <dbReference type="EMBL" id="CAG8677035.1"/>
    </source>
</evidence>
<protein>
    <submittedName>
        <fullName evidence="1">8028_t:CDS:1</fullName>
    </submittedName>
</protein>
<sequence length="158" mass="18662">MSVNSLPTRIHNDEIEPDPMEDESYFYRHYPVKFSVEIKNAKNTITKYSPCGMVFITDKRIMFIAEEPTPDDSFETFHIFLEDVVSSVRRVNKYFRKNVFSVTITLRTGVIINMDIVYDMEDIEDKRIFEDYYGMLVTWAARTVPERYRTDSRVSGVK</sequence>
<organism evidence="1 2">
    <name type="scientific">Acaulospora morrowiae</name>
    <dbReference type="NCBI Taxonomy" id="94023"/>
    <lineage>
        <taxon>Eukaryota</taxon>
        <taxon>Fungi</taxon>
        <taxon>Fungi incertae sedis</taxon>
        <taxon>Mucoromycota</taxon>
        <taxon>Glomeromycotina</taxon>
        <taxon>Glomeromycetes</taxon>
        <taxon>Diversisporales</taxon>
        <taxon>Acaulosporaceae</taxon>
        <taxon>Acaulospora</taxon>
    </lineage>
</organism>
<name>A0A9N9ELY3_9GLOM</name>
<proteinExistence type="predicted"/>
<accession>A0A9N9ELY3</accession>
<comment type="caution">
    <text evidence="1">The sequence shown here is derived from an EMBL/GenBank/DDBJ whole genome shotgun (WGS) entry which is preliminary data.</text>
</comment>
<keyword evidence="2" id="KW-1185">Reference proteome</keyword>
<reference evidence="1" key="1">
    <citation type="submission" date="2021-06" db="EMBL/GenBank/DDBJ databases">
        <authorList>
            <person name="Kallberg Y."/>
            <person name="Tangrot J."/>
            <person name="Rosling A."/>
        </authorList>
    </citation>
    <scope>NUCLEOTIDE SEQUENCE</scope>
    <source>
        <strain evidence="1">CL551</strain>
    </source>
</reference>
<dbReference type="OrthoDB" id="1259151at2759"/>
<dbReference type="Proteomes" id="UP000789342">
    <property type="component" value="Unassembled WGS sequence"/>
</dbReference>
<gene>
    <name evidence="1" type="ORF">AMORRO_LOCUS11078</name>
</gene>